<keyword evidence="3" id="KW-0472">Membrane</keyword>
<feature type="compositionally biased region" description="Low complexity" evidence="4">
    <location>
        <begin position="74"/>
        <end position="120"/>
    </location>
</feature>
<gene>
    <name evidence="8" type="primary">MON1_1</name>
    <name evidence="8" type="ORF">EHS24_002383</name>
</gene>
<evidence type="ECO:0000259" key="5">
    <source>
        <dbReference type="Pfam" id="PF19036"/>
    </source>
</evidence>
<dbReference type="STRING" id="105984.A0A427XIQ4"/>
<dbReference type="GeneID" id="39586926"/>
<evidence type="ECO:0000259" key="6">
    <source>
        <dbReference type="Pfam" id="PF19037"/>
    </source>
</evidence>
<evidence type="ECO:0000313" key="8">
    <source>
        <dbReference type="EMBL" id="RSH78654.1"/>
    </source>
</evidence>
<accession>A0A427XIQ4</accession>
<name>A0A427XIQ4_9TREE</name>
<dbReference type="Pfam" id="PF19036">
    <property type="entry name" value="Fuz_longin_1"/>
    <property type="match status" value="1"/>
</dbReference>
<evidence type="ECO:0000256" key="1">
    <source>
        <dbReference type="ARBA" id="ARBA00004380"/>
    </source>
</evidence>
<dbReference type="GO" id="GO:0035658">
    <property type="term" value="C:Mon1-Ccz1 complex"/>
    <property type="evidence" value="ECO:0007669"/>
    <property type="project" value="TreeGrafter"/>
</dbReference>
<dbReference type="InterPro" id="IPR043972">
    <property type="entry name" value="FUZ/MON1/HPS1_longin_1"/>
</dbReference>
<feature type="domain" description="FUZ/MON1/HPS1 first Longin" evidence="5">
    <location>
        <begin position="206"/>
        <end position="327"/>
    </location>
</feature>
<dbReference type="PANTHER" id="PTHR13027:SF7">
    <property type="entry name" value="VACUOLAR FUSION PROTEIN MON1 HOMOLOG"/>
    <property type="match status" value="1"/>
</dbReference>
<dbReference type="GO" id="GO:0016192">
    <property type="term" value="P:vesicle-mediated transport"/>
    <property type="evidence" value="ECO:0007669"/>
    <property type="project" value="InterPro"/>
</dbReference>
<evidence type="ECO:0000313" key="9">
    <source>
        <dbReference type="Proteomes" id="UP000279236"/>
    </source>
</evidence>
<feature type="compositionally biased region" description="Low complexity" evidence="4">
    <location>
        <begin position="47"/>
        <end position="65"/>
    </location>
</feature>
<dbReference type="PANTHER" id="PTHR13027">
    <property type="entry name" value="SAND PROTEIN-RELATED"/>
    <property type="match status" value="1"/>
</dbReference>
<proteinExistence type="inferred from homology"/>
<dbReference type="InterPro" id="IPR043970">
    <property type="entry name" value="FUZ/MON1/HPS1_longin_3"/>
</dbReference>
<feature type="region of interest" description="Disordered" evidence="4">
    <location>
        <begin position="1"/>
        <end position="196"/>
    </location>
</feature>
<comment type="function">
    <text evidence="3">Required for multiple vacuole delivery pathways including the cytoplasm to vacuole transport (Cvt), autophagy, pexophagy and endocytosis.</text>
</comment>
<evidence type="ECO:0000259" key="7">
    <source>
        <dbReference type="Pfam" id="PF19038"/>
    </source>
</evidence>
<dbReference type="GO" id="GO:0032585">
    <property type="term" value="C:multivesicular body membrane"/>
    <property type="evidence" value="ECO:0007669"/>
    <property type="project" value="UniProtKB-SubCell"/>
</dbReference>
<keyword evidence="3" id="KW-0926">Vacuole</keyword>
<evidence type="ECO:0000256" key="4">
    <source>
        <dbReference type="SAM" id="MobiDB-lite"/>
    </source>
</evidence>
<feature type="domain" description="FUZ/MON1/HPS1 second Longin" evidence="6">
    <location>
        <begin position="366"/>
        <end position="462"/>
    </location>
</feature>
<dbReference type="GO" id="GO:0006914">
    <property type="term" value="P:autophagy"/>
    <property type="evidence" value="ECO:0007669"/>
    <property type="project" value="UniProtKB-UniRule"/>
</dbReference>
<dbReference type="RefSeq" id="XP_028473801.1">
    <property type="nucleotide sequence ID" value="XM_028618123.1"/>
</dbReference>
<dbReference type="OrthoDB" id="272411at2759"/>
<keyword evidence="3" id="KW-0072">Autophagy</keyword>
<evidence type="ECO:0000256" key="2">
    <source>
        <dbReference type="ARBA" id="ARBA00018132"/>
    </source>
</evidence>
<dbReference type="Proteomes" id="UP000279236">
    <property type="component" value="Unassembled WGS sequence"/>
</dbReference>
<feature type="compositionally biased region" description="Basic and acidic residues" evidence="4">
    <location>
        <begin position="163"/>
        <end position="178"/>
    </location>
</feature>
<keyword evidence="3" id="KW-0653">Protein transport</keyword>
<reference evidence="8 9" key="1">
    <citation type="submission" date="2018-11" db="EMBL/GenBank/DDBJ databases">
        <title>Genome sequence of Apiotrichum porosum DSM 27194.</title>
        <authorList>
            <person name="Aliyu H."/>
            <person name="Gorte O."/>
            <person name="Ochsenreither K."/>
        </authorList>
    </citation>
    <scope>NUCLEOTIDE SEQUENCE [LARGE SCALE GENOMIC DNA]</scope>
    <source>
        <strain evidence="8 9">DSM 27194</strain>
    </source>
</reference>
<comment type="caution">
    <text evidence="8">The sequence shown here is derived from an EMBL/GenBank/DDBJ whole genome shotgun (WGS) entry which is preliminary data.</text>
</comment>
<protein>
    <recommendedName>
        <fullName evidence="2 3">Vacuolar fusion protein MON1</fullName>
    </recommendedName>
</protein>
<sequence length="607" mass="66127">MSPPEANAFGQHLGDSQRSRSLRGRDRGAKAGGDDTPSRPLSPFPGTPSRATVSTSSVPVSTRVDSSPRRVRDTTVSSTVSGLLSPPALSPAASDSGRASPGSALSVSAPSVASASGVSLQSGGSRKGKERADPSVPVPDPEPDTEVDETDARGEVSAPSTGDVRRGLRELVQRDTRPRGHSRAASSRDVHTLSSVQDRSFSPRRYYVLTNAGKPVLAIGHPDDDSMTNMMGVAQALISIFAEDDDRPRSVLRGQTQITFVLKPQLYLFAVSDWGEPEYVLRMHLEYIYLQILSVVTATQISRAFQRRSNFDLSRLLEGSDPFLHKIVAQCQHDLSFFTTTLQPLRMAPALRDTAASALMPPAKFKDLLYVLLIAGGHIVTLLRPRRHAVHPSDMHLLLNTLATSATLRSVETWLPICLPKFNPAGFVHAYISFVREDVGLVFISADRDAFEPLCGWRESVVEQLTKDGALDRIQASVKAHPYSVAAVGSPGLRHFVYKSRGLTQLTAPEWEDPYGPDSADRKRLVTLYERVQDTLFARSGQAAPLKLVYMANAHEAVLGWLTKPFELYIAVSPHLPMNAVVSTANRVAKWVNAEEGKVFLKDAPVF</sequence>
<dbReference type="GO" id="GO:0000329">
    <property type="term" value="C:fungal-type vacuole membrane"/>
    <property type="evidence" value="ECO:0007669"/>
    <property type="project" value="TreeGrafter"/>
</dbReference>
<evidence type="ECO:0000256" key="3">
    <source>
        <dbReference type="RuleBase" id="RU367048"/>
    </source>
</evidence>
<dbReference type="InterPro" id="IPR004353">
    <property type="entry name" value="Mon1"/>
</dbReference>
<dbReference type="AlphaFoldDB" id="A0A427XIQ4"/>
<keyword evidence="3" id="KW-0813">Transport</keyword>
<dbReference type="Pfam" id="PF19038">
    <property type="entry name" value="Fuz_longin_3"/>
    <property type="match status" value="1"/>
</dbReference>
<dbReference type="InterPro" id="IPR043971">
    <property type="entry name" value="FUZ/MON1/HPS1_longin_2"/>
</dbReference>
<feature type="domain" description="FUZ/MON1/HPS1 third Longin" evidence="7">
    <location>
        <begin position="492"/>
        <end position="596"/>
    </location>
</feature>
<dbReference type="GO" id="GO:0006623">
    <property type="term" value="P:protein targeting to vacuole"/>
    <property type="evidence" value="ECO:0007669"/>
    <property type="project" value="UniProtKB-UniRule"/>
</dbReference>
<dbReference type="EMBL" id="RSCE01000012">
    <property type="protein sequence ID" value="RSH78654.1"/>
    <property type="molecule type" value="Genomic_DNA"/>
</dbReference>
<keyword evidence="9" id="KW-1185">Reference proteome</keyword>
<dbReference type="PRINTS" id="PR01546">
    <property type="entry name" value="YEAST73DUF"/>
</dbReference>
<feature type="compositionally biased region" description="Basic and acidic residues" evidence="4">
    <location>
        <begin position="15"/>
        <end position="37"/>
    </location>
</feature>
<keyword evidence="3" id="KW-0967">Endosome</keyword>
<comment type="similarity">
    <text evidence="3">Belongs to the MON1/SAND family.</text>
</comment>
<comment type="subcellular location">
    <subcellularLocation>
        <location evidence="3">Endosome</location>
        <location evidence="3">Multivesicular body membrane</location>
        <topology evidence="3">Peripheral membrane protein</topology>
    </subcellularLocation>
    <subcellularLocation>
        <location evidence="1 3">Prevacuolar compartment membrane</location>
        <topology evidence="1 3">Peripheral membrane protein</topology>
    </subcellularLocation>
    <subcellularLocation>
        <location evidence="3">Vacuole membrane</location>
        <topology evidence="3">Peripheral membrane protein</topology>
    </subcellularLocation>
</comment>
<dbReference type="Pfam" id="PF19037">
    <property type="entry name" value="Fuz_longin_2"/>
    <property type="match status" value="1"/>
</dbReference>
<organism evidence="8 9">
    <name type="scientific">Apiotrichum porosum</name>
    <dbReference type="NCBI Taxonomy" id="105984"/>
    <lineage>
        <taxon>Eukaryota</taxon>
        <taxon>Fungi</taxon>
        <taxon>Dikarya</taxon>
        <taxon>Basidiomycota</taxon>
        <taxon>Agaricomycotina</taxon>
        <taxon>Tremellomycetes</taxon>
        <taxon>Trichosporonales</taxon>
        <taxon>Trichosporonaceae</taxon>
        <taxon>Apiotrichum</taxon>
    </lineage>
</organism>